<dbReference type="InParanoid" id="A0A401H0E2"/>
<reference evidence="1 2" key="1">
    <citation type="journal article" date="2018" name="Sci. Rep.">
        <title>Genome sequence of the cauliflower mushroom Sparassis crispa (Hanabiratake) and its association with beneficial usage.</title>
        <authorList>
            <person name="Kiyama R."/>
            <person name="Furutani Y."/>
            <person name="Kawaguchi K."/>
            <person name="Nakanishi T."/>
        </authorList>
    </citation>
    <scope>NUCLEOTIDE SEQUENCE [LARGE SCALE GENOMIC DNA]</scope>
</reference>
<accession>A0A401H0E2</accession>
<comment type="caution">
    <text evidence="1">The sequence shown here is derived from an EMBL/GenBank/DDBJ whole genome shotgun (WGS) entry which is preliminary data.</text>
</comment>
<gene>
    <name evidence="1" type="ORF">SCP_1201060</name>
</gene>
<dbReference type="Proteomes" id="UP000287166">
    <property type="component" value="Unassembled WGS sequence"/>
</dbReference>
<organism evidence="1 2">
    <name type="scientific">Sparassis crispa</name>
    <dbReference type="NCBI Taxonomy" id="139825"/>
    <lineage>
        <taxon>Eukaryota</taxon>
        <taxon>Fungi</taxon>
        <taxon>Dikarya</taxon>
        <taxon>Basidiomycota</taxon>
        <taxon>Agaricomycotina</taxon>
        <taxon>Agaricomycetes</taxon>
        <taxon>Polyporales</taxon>
        <taxon>Sparassidaceae</taxon>
        <taxon>Sparassis</taxon>
    </lineage>
</organism>
<dbReference type="GeneID" id="38784798"/>
<dbReference type="EMBL" id="BFAD01000012">
    <property type="protein sequence ID" value="GBE87881.1"/>
    <property type="molecule type" value="Genomic_DNA"/>
</dbReference>
<proteinExistence type="predicted"/>
<keyword evidence="2" id="KW-1185">Reference proteome</keyword>
<evidence type="ECO:0000313" key="2">
    <source>
        <dbReference type="Proteomes" id="UP000287166"/>
    </source>
</evidence>
<sequence>MGELDSGQCWPPGASAKIATRRDSRLTAMFSLPGARLVIHMPSVESGVLRSRIAQIAMVLARYLGVEPSIPSE</sequence>
<name>A0A401H0E2_9APHY</name>
<protein>
    <submittedName>
        <fullName evidence="1">Uncharacterized protein</fullName>
    </submittedName>
</protein>
<dbReference type="AlphaFoldDB" id="A0A401H0E2"/>
<evidence type="ECO:0000313" key="1">
    <source>
        <dbReference type="EMBL" id="GBE87881.1"/>
    </source>
</evidence>
<dbReference type="RefSeq" id="XP_027618794.1">
    <property type="nucleotide sequence ID" value="XM_027762993.1"/>
</dbReference>